<reference evidence="2 3" key="1">
    <citation type="submission" date="2022-04" db="EMBL/GenBank/DDBJ databases">
        <title>Roseobacter sp. WL0113 is a bacterium isolated from neritic sediment.</title>
        <authorList>
            <person name="Wang L."/>
            <person name="He W."/>
            <person name="Zhang D.-F."/>
        </authorList>
    </citation>
    <scope>NUCLEOTIDE SEQUENCE [LARGE SCALE GENOMIC DNA]</scope>
    <source>
        <strain evidence="2 3">WL0113</strain>
    </source>
</reference>
<keyword evidence="3" id="KW-1185">Reference proteome</keyword>
<evidence type="ECO:0000313" key="2">
    <source>
        <dbReference type="EMBL" id="MCV3270477.1"/>
    </source>
</evidence>
<comment type="caution">
    <text evidence="2">The sequence shown here is derived from an EMBL/GenBank/DDBJ whole genome shotgun (WGS) entry which is preliminary data.</text>
</comment>
<protein>
    <recommendedName>
        <fullName evidence="4">PEP-CTERM protein-sorting domain-containing protein</fullName>
    </recommendedName>
</protein>
<dbReference type="EMBL" id="JALIEB010000002">
    <property type="protein sequence ID" value="MCV3270477.1"/>
    <property type="molecule type" value="Genomic_DNA"/>
</dbReference>
<dbReference type="Proteomes" id="UP001208690">
    <property type="component" value="Unassembled WGS sequence"/>
</dbReference>
<organism evidence="2 3">
    <name type="scientific">Roseobacter sinensis</name>
    <dbReference type="NCBI Taxonomy" id="2931391"/>
    <lineage>
        <taxon>Bacteria</taxon>
        <taxon>Pseudomonadati</taxon>
        <taxon>Pseudomonadota</taxon>
        <taxon>Alphaproteobacteria</taxon>
        <taxon>Rhodobacterales</taxon>
        <taxon>Roseobacteraceae</taxon>
        <taxon>Roseobacter</taxon>
    </lineage>
</organism>
<feature type="signal peptide" evidence="1">
    <location>
        <begin position="1"/>
        <end position="23"/>
    </location>
</feature>
<gene>
    <name evidence="2" type="ORF">MUB52_03480</name>
</gene>
<proteinExistence type="predicted"/>
<name>A0ABT3BA70_9RHOB</name>
<evidence type="ECO:0000313" key="3">
    <source>
        <dbReference type="Proteomes" id="UP001208690"/>
    </source>
</evidence>
<keyword evidence="1" id="KW-0732">Signal</keyword>
<evidence type="ECO:0000256" key="1">
    <source>
        <dbReference type="SAM" id="SignalP"/>
    </source>
</evidence>
<feature type="chain" id="PRO_5047294027" description="PEP-CTERM protein-sorting domain-containing protein" evidence="1">
    <location>
        <begin position="24"/>
        <end position="253"/>
    </location>
</feature>
<dbReference type="RefSeq" id="WP_263842804.1">
    <property type="nucleotide sequence ID" value="NZ_JALIEB010000002.1"/>
</dbReference>
<accession>A0ABT3BA70</accession>
<evidence type="ECO:0008006" key="4">
    <source>
        <dbReference type="Google" id="ProtNLM"/>
    </source>
</evidence>
<sequence length="253" mass="25936">MKCRLKAAMIAAALLAFAGPLPAKTISFSAVLESENYDGQPNPFPEQPARLDVVIEIDESVPPVSQQDEPDNGSSSNHANAITSLSYEAIGVGGGSLGLWSADVAWFGISDLPSLNRDQVIVYANPIGGPAPLDTLLIGFQGESSIFSGSDLGVISDSTLGSMTTGFLQLLSDVENGGMNLAYSIDFATLDVTGGSPGAPDGPAAIPLPASAILLLFAFAMLCGLRRSPASSALAPMGHLGYRRGVEAAVTAV</sequence>